<sequence length="349" mass="39754">MNFDPPKYIVTAPVTTTVKQLEHRDEIGKFLQPEQQSMLQDIERQLAPRQAFSGRMQTHMAKVMEATYILEEQNCEANKREIQCLSLLLIISVSVPEEILDSKRSPIDKILLSMQSFTLYNFRIGEVILLAEIPLLVNELLSDDPQMRACITERLVSIAFQDEDCGSLSNNLCLSSLIDMLKSTDDVNSQIIFDGLNIFIRKSDNFRMTLIKNGFLVIARFQLIDESKPEHVHSNILGTIIDLKTNGCNVFEMSGLLPIICKLGSDKDEKKKKISMKAKIIETLLTCQEQICVGHLFRTREITDQQMRVEIIGHLETLANDTDEWMRNTSILRLEGLAQNAGMIYLDDE</sequence>
<dbReference type="OrthoDB" id="7537227at2759"/>
<dbReference type="AlphaFoldDB" id="A0A5J4X2A7"/>
<dbReference type="EMBL" id="SNRW01000383">
    <property type="protein sequence ID" value="KAA6401477.1"/>
    <property type="molecule type" value="Genomic_DNA"/>
</dbReference>
<dbReference type="Proteomes" id="UP000324800">
    <property type="component" value="Unassembled WGS sequence"/>
</dbReference>
<evidence type="ECO:0000313" key="2">
    <source>
        <dbReference type="Proteomes" id="UP000324800"/>
    </source>
</evidence>
<proteinExistence type="predicted"/>
<reference evidence="1 2" key="1">
    <citation type="submission" date="2019-03" db="EMBL/GenBank/DDBJ databases">
        <title>Single cell metagenomics reveals metabolic interactions within the superorganism composed of flagellate Streblomastix strix and complex community of Bacteroidetes bacteria on its surface.</title>
        <authorList>
            <person name="Treitli S.C."/>
            <person name="Kolisko M."/>
            <person name="Husnik F."/>
            <person name="Keeling P."/>
            <person name="Hampl V."/>
        </authorList>
    </citation>
    <scope>NUCLEOTIDE SEQUENCE [LARGE SCALE GENOMIC DNA]</scope>
    <source>
        <strain evidence="1">ST1C</strain>
    </source>
</reference>
<comment type="caution">
    <text evidence="1">The sequence shown here is derived from an EMBL/GenBank/DDBJ whole genome shotgun (WGS) entry which is preliminary data.</text>
</comment>
<dbReference type="SUPFAM" id="SSF48371">
    <property type="entry name" value="ARM repeat"/>
    <property type="match status" value="1"/>
</dbReference>
<dbReference type="Gene3D" id="1.25.10.10">
    <property type="entry name" value="Leucine-rich Repeat Variant"/>
    <property type="match status" value="1"/>
</dbReference>
<accession>A0A5J4X2A7</accession>
<gene>
    <name evidence="1" type="ORF">EZS28_002995</name>
</gene>
<dbReference type="InterPro" id="IPR016024">
    <property type="entry name" value="ARM-type_fold"/>
</dbReference>
<protein>
    <submittedName>
        <fullName evidence="1">Uncharacterized protein</fullName>
    </submittedName>
</protein>
<name>A0A5J4X2A7_9EUKA</name>
<organism evidence="1 2">
    <name type="scientific">Streblomastix strix</name>
    <dbReference type="NCBI Taxonomy" id="222440"/>
    <lineage>
        <taxon>Eukaryota</taxon>
        <taxon>Metamonada</taxon>
        <taxon>Preaxostyla</taxon>
        <taxon>Oxymonadida</taxon>
        <taxon>Streblomastigidae</taxon>
        <taxon>Streblomastix</taxon>
    </lineage>
</organism>
<evidence type="ECO:0000313" key="1">
    <source>
        <dbReference type="EMBL" id="KAA6401477.1"/>
    </source>
</evidence>
<dbReference type="InterPro" id="IPR011989">
    <property type="entry name" value="ARM-like"/>
</dbReference>